<dbReference type="EMBL" id="QNQT01000001">
    <property type="protein sequence ID" value="RDU38770.1"/>
    <property type="molecule type" value="Genomic_DNA"/>
</dbReference>
<name>A0A3D8GWE1_9BACI</name>
<keyword evidence="3" id="KW-1185">Reference proteome</keyword>
<proteinExistence type="predicted"/>
<keyword evidence="1" id="KW-1133">Transmembrane helix</keyword>
<organism evidence="2 3">
    <name type="scientific">Neobacillus piezotolerans</name>
    <dbReference type="NCBI Taxonomy" id="2259171"/>
    <lineage>
        <taxon>Bacteria</taxon>
        <taxon>Bacillati</taxon>
        <taxon>Bacillota</taxon>
        <taxon>Bacilli</taxon>
        <taxon>Bacillales</taxon>
        <taxon>Bacillaceae</taxon>
        <taxon>Neobacillus</taxon>
    </lineage>
</organism>
<dbReference type="AlphaFoldDB" id="A0A3D8GWE1"/>
<dbReference type="Proteomes" id="UP000257144">
    <property type="component" value="Unassembled WGS sequence"/>
</dbReference>
<feature type="transmembrane region" description="Helical" evidence="1">
    <location>
        <begin position="29"/>
        <end position="48"/>
    </location>
</feature>
<keyword evidence="1" id="KW-0472">Membrane</keyword>
<dbReference type="RefSeq" id="WP_115450685.1">
    <property type="nucleotide sequence ID" value="NZ_QNQT01000001.1"/>
</dbReference>
<sequence>MPFYVLHQPVIVGIGIFLADLGLGLGLKLPVLAVGAFAIIMAIYHFAVRRINILRLLLGMKGKQTGDTLFKPAAGRLENDWRWFRVWFVILKLIAGKGE</sequence>
<accession>A0A3D8GWE1</accession>
<evidence type="ECO:0000313" key="3">
    <source>
        <dbReference type="Proteomes" id="UP000257144"/>
    </source>
</evidence>
<gene>
    <name evidence="2" type="ORF">DRW41_04210</name>
</gene>
<dbReference type="OrthoDB" id="5446016at2"/>
<keyword evidence="1" id="KW-0812">Transmembrane</keyword>
<protein>
    <submittedName>
        <fullName evidence="2">Uncharacterized protein</fullName>
    </submittedName>
</protein>
<evidence type="ECO:0000313" key="2">
    <source>
        <dbReference type="EMBL" id="RDU38770.1"/>
    </source>
</evidence>
<evidence type="ECO:0000256" key="1">
    <source>
        <dbReference type="SAM" id="Phobius"/>
    </source>
</evidence>
<comment type="caution">
    <text evidence="2">The sequence shown here is derived from an EMBL/GenBank/DDBJ whole genome shotgun (WGS) entry which is preliminary data.</text>
</comment>
<reference evidence="2 3" key="1">
    <citation type="submission" date="2018-07" db="EMBL/GenBank/DDBJ databases">
        <title>Bacillus sp. YLB-04 draft genome sequence.</title>
        <authorList>
            <person name="Yu L."/>
            <person name="Tang X."/>
        </authorList>
    </citation>
    <scope>NUCLEOTIDE SEQUENCE [LARGE SCALE GENOMIC DNA]</scope>
    <source>
        <strain evidence="2 3">YLB-04</strain>
    </source>
</reference>